<evidence type="ECO:0000259" key="2">
    <source>
        <dbReference type="Pfam" id="PF06580"/>
    </source>
</evidence>
<evidence type="ECO:0000256" key="1">
    <source>
        <dbReference type="SAM" id="Phobius"/>
    </source>
</evidence>
<feature type="transmembrane region" description="Helical" evidence="1">
    <location>
        <begin position="9"/>
        <end position="27"/>
    </location>
</feature>
<dbReference type="EMBL" id="MAHS01000003">
    <property type="protein sequence ID" value="OPB52017.1"/>
    <property type="molecule type" value="Genomic_DNA"/>
</dbReference>
<feature type="transmembrane region" description="Helical" evidence="1">
    <location>
        <begin position="42"/>
        <end position="59"/>
    </location>
</feature>
<dbReference type="AlphaFoldDB" id="A0A494J8U7"/>
<dbReference type="PANTHER" id="PTHR34220:SF7">
    <property type="entry name" value="SENSOR HISTIDINE KINASE YPDA"/>
    <property type="match status" value="1"/>
</dbReference>
<keyword evidence="1" id="KW-0472">Membrane</keyword>
<accession>A0A494J8U7</accession>
<dbReference type="InterPro" id="IPR050640">
    <property type="entry name" value="Bact_2-comp_sensor_kinase"/>
</dbReference>
<dbReference type="Proteomes" id="UP000189738">
    <property type="component" value="Chromosome"/>
</dbReference>
<keyword evidence="1" id="KW-1133">Transmembrane helix</keyword>
<protein>
    <recommendedName>
        <fullName evidence="2">Signal transduction histidine kinase internal region domain-containing protein</fullName>
    </recommendedName>
</protein>
<organism evidence="4">
    <name type="scientific">Elizabethkingia anophelis</name>
    <dbReference type="NCBI Taxonomy" id="1117645"/>
    <lineage>
        <taxon>Bacteria</taxon>
        <taxon>Pseudomonadati</taxon>
        <taxon>Bacteroidota</taxon>
        <taxon>Flavobacteriia</taxon>
        <taxon>Flavobacteriales</taxon>
        <taxon>Weeksellaceae</taxon>
        <taxon>Elizabethkingia</taxon>
    </lineage>
</organism>
<evidence type="ECO:0000313" key="5">
    <source>
        <dbReference type="Proteomes" id="UP000189738"/>
    </source>
</evidence>
<gene>
    <name evidence="3" type="ORF">AYC66_11665</name>
    <name evidence="4" type="ORF">BAY09_12615</name>
</gene>
<name>A0A494J8U7_9FLAO</name>
<evidence type="ECO:0000313" key="4">
    <source>
        <dbReference type="EMBL" id="OPB52017.1"/>
    </source>
</evidence>
<keyword evidence="1" id="KW-0812">Transmembrane</keyword>
<dbReference type="RefSeq" id="WP_078719889.1">
    <property type="nucleotide sequence ID" value="NZ_CP014339.1"/>
</dbReference>
<feature type="domain" description="Signal transduction histidine kinase internal region" evidence="2">
    <location>
        <begin position="165"/>
        <end position="243"/>
    </location>
</feature>
<dbReference type="GO" id="GO:0000155">
    <property type="term" value="F:phosphorelay sensor kinase activity"/>
    <property type="evidence" value="ECO:0007669"/>
    <property type="project" value="InterPro"/>
</dbReference>
<feature type="transmembrane region" description="Helical" evidence="1">
    <location>
        <begin position="80"/>
        <end position="104"/>
    </location>
</feature>
<dbReference type="Pfam" id="PF06580">
    <property type="entry name" value="His_kinase"/>
    <property type="match status" value="1"/>
</dbReference>
<dbReference type="InterPro" id="IPR010559">
    <property type="entry name" value="Sig_transdc_His_kin_internal"/>
</dbReference>
<dbReference type="GO" id="GO:0016020">
    <property type="term" value="C:membrane"/>
    <property type="evidence" value="ECO:0007669"/>
    <property type="project" value="InterPro"/>
</dbReference>
<dbReference type="PANTHER" id="PTHR34220">
    <property type="entry name" value="SENSOR HISTIDINE KINASE YPDA"/>
    <property type="match status" value="1"/>
</dbReference>
<evidence type="ECO:0000313" key="3">
    <source>
        <dbReference type="EMBL" id="AQX51294.1"/>
    </source>
</evidence>
<proteinExistence type="predicted"/>
<reference evidence="4" key="2">
    <citation type="submission" date="2016-06" db="EMBL/GenBank/DDBJ databases">
        <authorList>
            <person name="Nicholson A.C."/>
        </authorList>
    </citation>
    <scope>NUCLEOTIDE SEQUENCE [LARGE SCALE GENOMIC DNA]</scope>
    <source>
        <strain evidence="4">E6809</strain>
    </source>
</reference>
<dbReference type="InterPro" id="IPR036890">
    <property type="entry name" value="HATPase_C_sf"/>
</dbReference>
<dbReference type="Gene3D" id="3.30.565.10">
    <property type="entry name" value="Histidine kinase-like ATPase, C-terminal domain"/>
    <property type="match status" value="1"/>
</dbReference>
<dbReference type="EMBL" id="CP014339">
    <property type="protein sequence ID" value="AQX51294.1"/>
    <property type="molecule type" value="Genomic_DNA"/>
</dbReference>
<reference evidence="3 5" key="1">
    <citation type="submission" date="2016-02" db="EMBL/GenBank/DDBJ databases">
        <authorList>
            <person name="Nicholson A.C."/>
            <person name="Humrighouse B.W."/>
            <person name="Loparev V."/>
            <person name="Emery B."/>
            <person name="Graziano J."/>
            <person name="McQuiston J.R."/>
        </authorList>
    </citation>
    <scope>NUCLEOTIDE SEQUENCE [LARGE SCALE GENOMIC DNA]</scope>
    <source>
        <strain evidence="3 5">E6809</strain>
    </source>
</reference>
<sequence length="344" mass="40476">MYNNKIKNRLVFILIISGVFIFFRYIVTPVSQYNHLTLSENISTFIYDIITFIALSWLIKSLGEAFFSKINDKNLNFKQLLRLCMIQTGILLLITIAFIIFQNYFFHKIGYLQDKNWLRLKELVFILIWVSIVVFGAEMGKILVKKWKQSVSDYSNLSQKMIFWQLTALKMQLDPHFMFNNYSVLNNLIKKDPQKAGIFLDKLSNIQQYLHQNIEHDLVTLEQEITFIQQYFYLMKIRYKERIDLNINIKAFSSHIKIPPLTLQLLIENALKHNKATLESPLIISIGIEDNFLIVENNLQIIVPLSSSSKIGLNNIRERYQLLGDQQITIEKTRDKFTVRLPLL</sequence>
<feature type="transmembrane region" description="Helical" evidence="1">
    <location>
        <begin position="124"/>
        <end position="144"/>
    </location>
</feature>